<feature type="domain" description="Four-carbon acid sugar kinase nucleotide binding" evidence="8">
    <location>
        <begin position="306"/>
        <end position="470"/>
    </location>
</feature>
<dbReference type="RefSeq" id="WP_047910490.1">
    <property type="nucleotide sequence ID" value="NZ_CP118101.1"/>
</dbReference>
<dbReference type="Pfam" id="PF17042">
    <property type="entry name" value="NBD_C"/>
    <property type="match status" value="1"/>
</dbReference>
<dbReference type="InterPro" id="IPR042213">
    <property type="entry name" value="NBD_C_sf"/>
</dbReference>
<organism evidence="9 10">
    <name type="scientific">Paenibacillus urinalis</name>
    <dbReference type="NCBI Taxonomy" id="521520"/>
    <lineage>
        <taxon>Bacteria</taxon>
        <taxon>Bacillati</taxon>
        <taxon>Bacillota</taxon>
        <taxon>Bacilli</taxon>
        <taxon>Bacillales</taxon>
        <taxon>Paenibacillaceae</taxon>
        <taxon>Paenibacillus</taxon>
    </lineage>
</organism>
<evidence type="ECO:0000256" key="3">
    <source>
        <dbReference type="ARBA" id="ARBA00022741"/>
    </source>
</evidence>
<keyword evidence="5" id="KW-0067">ATP-binding</keyword>
<evidence type="ECO:0000256" key="4">
    <source>
        <dbReference type="ARBA" id="ARBA00022777"/>
    </source>
</evidence>
<evidence type="ECO:0000259" key="8">
    <source>
        <dbReference type="Pfam" id="PF17042"/>
    </source>
</evidence>
<reference evidence="9" key="1">
    <citation type="submission" date="2023-02" db="EMBL/GenBank/DDBJ databases">
        <title>Pathogen: clinical or host-associated sample.</title>
        <authorList>
            <person name="Hergert J."/>
            <person name="Casey R."/>
            <person name="Wagner J."/>
            <person name="Young E.L."/>
            <person name="Oakeson K.F."/>
        </authorList>
    </citation>
    <scope>NUCLEOTIDE SEQUENCE</scope>
    <source>
        <strain evidence="9">2022CK-00830</strain>
    </source>
</reference>
<proteinExistence type="inferred from homology"/>
<keyword evidence="4 9" id="KW-0418">Kinase</keyword>
<evidence type="ECO:0000256" key="2">
    <source>
        <dbReference type="ARBA" id="ARBA00022679"/>
    </source>
</evidence>
<feature type="domain" description="Four-carbon acid sugar kinase N-terminal" evidence="7">
    <location>
        <begin position="40"/>
        <end position="280"/>
    </location>
</feature>
<dbReference type="GO" id="GO:0005524">
    <property type="term" value="F:ATP binding"/>
    <property type="evidence" value="ECO:0007669"/>
    <property type="project" value="UniProtKB-KW"/>
</dbReference>
<name>A0AAX3MVK7_9BACL</name>
<dbReference type="Proteomes" id="UP001220962">
    <property type="component" value="Chromosome"/>
</dbReference>
<dbReference type="AlphaFoldDB" id="A0AAX3MVK7"/>
<dbReference type="InterPro" id="IPR031475">
    <property type="entry name" value="NBD_C"/>
</dbReference>
<dbReference type="InterPro" id="IPR037051">
    <property type="entry name" value="4-carb_acid_sugar_kinase_N_sf"/>
</dbReference>
<evidence type="ECO:0000256" key="6">
    <source>
        <dbReference type="ARBA" id="ARBA00023277"/>
    </source>
</evidence>
<dbReference type="Pfam" id="PF07005">
    <property type="entry name" value="SBD_N"/>
    <property type="match status" value="1"/>
</dbReference>
<evidence type="ECO:0000313" key="9">
    <source>
        <dbReference type="EMBL" id="WDH80934.1"/>
    </source>
</evidence>
<evidence type="ECO:0000259" key="7">
    <source>
        <dbReference type="Pfam" id="PF07005"/>
    </source>
</evidence>
<dbReference type="EMBL" id="CP118101">
    <property type="protein sequence ID" value="WDH80934.1"/>
    <property type="molecule type" value="Genomic_DNA"/>
</dbReference>
<dbReference type="InterPro" id="IPR010737">
    <property type="entry name" value="4-carb_acid_sugar_kinase_N"/>
</dbReference>
<sequence>MSGTTEKRDAAEILDQLPSLDHEMVQQLLSIEIKELDRKIIVLDDDPTGVQTVHGISVYTDWSMSTMLNGFREEQSMFFILTNSRAMVATESEEAHKEIARNAVAASKELNKPFLIISRGDSTLRGHYPLETDTLKDTIQAESGSTFEGEVILPYFKAGGRYTIDNIHYVQYGEKLVPAGETEFAKDRTFGYTSSHLGDWVEEKSEGAYLAKNTTYIALDTLRSMDIDTIVEQLMQVQHFNKVVVNAVDDVDVKVFTIALIRAIRSGKNFMFRTAASFTKVIGGISDKPLLSREELIPSPSNEGGLILVGSHVQKTTEQLEQLKTMADIAFIEFDVHLVTDDTAFAAETKRVILEAEQAIASGKTCTVYTRRERLDLGEGMKNEELKQSVKISDAVTSIVQQLNVRPRFIVAKGGITSSDIGTKGLEVQRATVAGQIKPGVPVWITGEESKFPHIPYIIFPGNVGDQDTLKETVELLDQQ</sequence>
<gene>
    <name evidence="9" type="ORF">PUW23_15460</name>
</gene>
<dbReference type="GO" id="GO:0016301">
    <property type="term" value="F:kinase activity"/>
    <property type="evidence" value="ECO:0007669"/>
    <property type="project" value="UniProtKB-KW"/>
</dbReference>
<dbReference type="Gene3D" id="3.40.50.10840">
    <property type="entry name" value="Putative sugar-binding, N-terminal domain"/>
    <property type="match status" value="1"/>
</dbReference>
<comment type="similarity">
    <text evidence="1">Belongs to the four-carbon acid sugar kinase family.</text>
</comment>
<evidence type="ECO:0000256" key="5">
    <source>
        <dbReference type="ARBA" id="ARBA00022840"/>
    </source>
</evidence>
<evidence type="ECO:0000256" key="1">
    <source>
        <dbReference type="ARBA" id="ARBA00005715"/>
    </source>
</evidence>
<keyword evidence="6" id="KW-0119">Carbohydrate metabolism</keyword>
<dbReference type="SUPFAM" id="SSF142764">
    <property type="entry name" value="YgbK-like"/>
    <property type="match status" value="1"/>
</dbReference>
<dbReference type="Gene3D" id="3.40.980.20">
    <property type="entry name" value="Four-carbon acid sugar kinase, nucleotide binding domain"/>
    <property type="match status" value="1"/>
</dbReference>
<accession>A0AAX3MVK7</accession>
<protein>
    <submittedName>
        <fullName evidence="9">Four-carbon acid sugar kinase family protein</fullName>
    </submittedName>
</protein>
<keyword evidence="3" id="KW-0547">Nucleotide-binding</keyword>
<keyword evidence="2" id="KW-0808">Transferase</keyword>
<evidence type="ECO:0000313" key="10">
    <source>
        <dbReference type="Proteomes" id="UP001220962"/>
    </source>
</evidence>